<evidence type="ECO:0000256" key="5">
    <source>
        <dbReference type="ARBA" id="ARBA00022490"/>
    </source>
</evidence>
<evidence type="ECO:0000256" key="3">
    <source>
        <dbReference type="ARBA" id="ARBA00007592"/>
    </source>
</evidence>
<keyword evidence="10 12" id="KW-0704">Schiff base</keyword>
<dbReference type="InterPro" id="IPR002220">
    <property type="entry name" value="DapA-like"/>
</dbReference>
<evidence type="ECO:0000313" key="15">
    <source>
        <dbReference type="Proteomes" id="UP001501126"/>
    </source>
</evidence>
<dbReference type="RefSeq" id="WP_343788976.1">
    <property type="nucleotide sequence ID" value="NZ_BAAAFH010000022.1"/>
</dbReference>
<gene>
    <name evidence="12 14" type="primary">dapA</name>
    <name evidence="14" type="ORF">GCM10009118_27560</name>
</gene>
<keyword evidence="5 12" id="KW-0963">Cytoplasm</keyword>
<dbReference type="PROSITE" id="PS00666">
    <property type="entry name" value="DHDPS_2"/>
    <property type="match status" value="1"/>
</dbReference>
<comment type="pathway">
    <text evidence="2 12">Amino-acid biosynthesis; L-lysine biosynthesis via DAP pathway; (S)-tetrahydrodipicolinate from L-aspartate: step 3/4.</text>
</comment>
<dbReference type="PRINTS" id="PR00146">
    <property type="entry name" value="DHPICSNTHASE"/>
</dbReference>
<evidence type="ECO:0000256" key="9">
    <source>
        <dbReference type="ARBA" id="ARBA00023239"/>
    </source>
</evidence>
<evidence type="ECO:0000256" key="13">
    <source>
        <dbReference type="PIRNR" id="PIRNR001365"/>
    </source>
</evidence>
<reference evidence="14 15" key="1">
    <citation type="journal article" date="2019" name="Int. J. Syst. Evol. Microbiol.">
        <title>The Global Catalogue of Microorganisms (GCM) 10K type strain sequencing project: providing services to taxonomists for standard genome sequencing and annotation.</title>
        <authorList>
            <consortium name="The Broad Institute Genomics Platform"/>
            <consortium name="The Broad Institute Genome Sequencing Center for Infectious Disease"/>
            <person name="Wu L."/>
            <person name="Ma J."/>
        </authorList>
    </citation>
    <scope>NUCLEOTIDE SEQUENCE [LARGE SCALE GENOMIC DNA]</scope>
    <source>
        <strain evidence="14 15">JCM 16083</strain>
    </source>
</reference>
<dbReference type="PANTHER" id="PTHR12128">
    <property type="entry name" value="DIHYDRODIPICOLINATE SYNTHASE"/>
    <property type="match status" value="1"/>
</dbReference>
<evidence type="ECO:0000256" key="12">
    <source>
        <dbReference type="HAMAP-Rule" id="MF_00418"/>
    </source>
</evidence>
<accession>A0ABN1MSK8</accession>
<comment type="function">
    <text evidence="1 12">Catalyzes the condensation of (S)-aspartate-beta-semialdehyde [(S)-ASA] and pyruvate to 4-hydroxy-tetrahydrodipicolinate (HTPA).</text>
</comment>
<dbReference type="InterPro" id="IPR005263">
    <property type="entry name" value="DapA"/>
</dbReference>
<keyword evidence="15" id="KW-1185">Reference proteome</keyword>
<keyword evidence="6 12" id="KW-0028">Amino-acid biosynthesis</keyword>
<evidence type="ECO:0000256" key="2">
    <source>
        <dbReference type="ARBA" id="ARBA00005120"/>
    </source>
</evidence>
<feature type="binding site" evidence="12">
    <location>
        <position position="49"/>
    </location>
    <ligand>
        <name>pyruvate</name>
        <dbReference type="ChEBI" id="CHEBI:15361"/>
    </ligand>
</feature>
<name>A0ABN1MSK8_9FLAO</name>
<keyword evidence="7 12" id="KW-0220">Diaminopimelate biosynthesis</keyword>
<dbReference type="SUPFAM" id="SSF51569">
    <property type="entry name" value="Aldolase"/>
    <property type="match status" value="1"/>
</dbReference>
<dbReference type="InterPro" id="IPR013785">
    <property type="entry name" value="Aldolase_TIM"/>
</dbReference>
<dbReference type="EMBL" id="BAAAFH010000022">
    <property type="protein sequence ID" value="GAA0876346.1"/>
    <property type="molecule type" value="Genomic_DNA"/>
</dbReference>
<comment type="caution">
    <text evidence="14">The sequence shown here is derived from an EMBL/GenBank/DDBJ whole genome shotgun (WGS) entry which is preliminary data.</text>
</comment>
<comment type="subunit">
    <text evidence="12">Homotetramer; dimer of dimers.</text>
</comment>
<evidence type="ECO:0000256" key="7">
    <source>
        <dbReference type="ARBA" id="ARBA00022915"/>
    </source>
</evidence>
<feature type="active site" description="Schiff-base intermediate with substrate" evidence="12">
    <location>
        <position position="165"/>
    </location>
</feature>
<dbReference type="Pfam" id="PF00701">
    <property type="entry name" value="DHDPS"/>
    <property type="match status" value="1"/>
</dbReference>
<feature type="site" description="Part of a proton relay during catalysis" evidence="12">
    <location>
        <position position="111"/>
    </location>
</feature>
<dbReference type="EC" id="4.3.3.7" evidence="4 12"/>
<dbReference type="HAMAP" id="MF_00418">
    <property type="entry name" value="DapA"/>
    <property type="match status" value="1"/>
</dbReference>
<evidence type="ECO:0000256" key="10">
    <source>
        <dbReference type="ARBA" id="ARBA00023270"/>
    </source>
</evidence>
<feature type="site" description="Part of a proton relay during catalysis" evidence="12">
    <location>
        <position position="48"/>
    </location>
</feature>
<dbReference type="PIRSF" id="PIRSF001365">
    <property type="entry name" value="DHDPS"/>
    <property type="match status" value="1"/>
</dbReference>
<comment type="catalytic activity">
    <reaction evidence="11 12">
        <text>L-aspartate 4-semialdehyde + pyruvate = (2S,4S)-4-hydroxy-2,3,4,5-tetrahydrodipicolinate + H2O + H(+)</text>
        <dbReference type="Rhea" id="RHEA:34171"/>
        <dbReference type="ChEBI" id="CHEBI:15361"/>
        <dbReference type="ChEBI" id="CHEBI:15377"/>
        <dbReference type="ChEBI" id="CHEBI:15378"/>
        <dbReference type="ChEBI" id="CHEBI:67139"/>
        <dbReference type="ChEBI" id="CHEBI:537519"/>
        <dbReference type="EC" id="4.3.3.7"/>
    </reaction>
</comment>
<evidence type="ECO:0000256" key="4">
    <source>
        <dbReference type="ARBA" id="ARBA00012086"/>
    </source>
</evidence>
<evidence type="ECO:0000256" key="8">
    <source>
        <dbReference type="ARBA" id="ARBA00023154"/>
    </source>
</evidence>
<proteinExistence type="inferred from homology"/>
<dbReference type="CDD" id="cd00950">
    <property type="entry name" value="DHDPS"/>
    <property type="match status" value="1"/>
</dbReference>
<dbReference type="NCBIfam" id="TIGR00674">
    <property type="entry name" value="dapA"/>
    <property type="match status" value="1"/>
</dbReference>
<comment type="caution">
    <text evidence="12">Was originally thought to be a dihydrodipicolinate synthase (DHDPS), catalyzing the condensation of (S)-aspartate-beta-semialdehyde [(S)-ASA] and pyruvate to dihydrodipicolinate (DHDP). However, it was shown in E.coli that the product of the enzymatic reaction is not dihydrodipicolinate but in fact (4S)-4-hydroxy-2,3,4,5-tetrahydro-(2S)-dipicolinic acid (HTPA), and that the consecutive dehydration reaction leading to DHDP is not spontaneous but catalyzed by DapB.</text>
</comment>
<organism evidence="14 15">
    <name type="scientific">Wandonia haliotis</name>
    <dbReference type="NCBI Taxonomy" id="574963"/>
    <lineage>
        <taxon>Bacteria</taxon>
        <taxon>Pseudomonadati</taxon>
        <taxon>Bacteroidota</taxon>
        <taxon>Flavobacteriia</taxon>
        <taxon>Flavobacteriales</taxon>
        <taxon>Crocinitomicaceae</taxon>
        <taxon>Wandonia</taxon>
    </lineage>
</organism>
<comment type="similarity">
    <text evidence="3 12 13">Belongs to the DapA family.</text>
</comment>
<dbReference type="InterPro" id="IPR020625">
    <property type="entry name" value="Schiff_base-form_aldolases_AS"/>
</dbReference>
<sequence length="293" mass="31797">MNAKRFSGVGTALVTPFTSDYSIDFTALRKLVELQLDGGTDFLVVQGTTGESPTLSSTEKQQVLETVAEVNNKRLPIVYGVGGNNTVDVAEKIKQVDTSLVDGILSVSPYYNKPTQEGIYQHYKYIAEVSDLPIILYNVPGRTSSNVVAETTLRLSEIPTIVAMKEASGSLEQIMEIIRNKPDDFLLLSGDDALTLPILACGGDGVISVVSNALPEKFGKMVHAGLKGDWELARKLHYELLPVTGLFFAEGNPGGVKEALVFRKIMEKYMRLPLVNVSSALSEKIVGEMNALV</sequence>
<feature type="active site" description="Proton donor/acceptor" evidence="12">
    <location>
        <position position="137"/>
    </location>
</feature>
<dbReference type="Gene3D" id="3.20.20.70">
    <property type="entry name" value="Aldolase class I"/>
    <property type="match status" value="1"/>
</dbReference>
<evidence type="ECO:0000313" key="14">
    <source>
        <dbReference type="EMBL" id="GAA0876346.1"/>
    </source>
</evidence>
<evidence type="ECO:0000256" key="1">
    <source>
        <dbReference type="ARBA" id="ARBA00003294"/>
    </source>
</evidence>
<dbReference type="SMART" id="SM01130">
    <property type="entry name" value="DHDPS"/>
    <property type="match status" value="1"/>
</dbReference>
<keyword evidence="8 12" id="KW-0457">Lysine biosynthesis</keyword>
<comment type="subcellular location">
    <subcellularLocation>
        <location evidence="12">Cytoplasm</location>
    </subcellularLocation>
</comment>
<protein>
    <recommendedName>
        <fullName evidence="4 12">4-hydroxy-tetrahydrodipicolinate synthase</fullName>
        <shortName evidence="12">HTPA synthase</shortName>
        <ecNumber evidence="4 12">4.3.3.7</ecNumber>
    </recommendedName>
</protein>
<dbReference type="Proteomes" id="UP001501126">
    <property type="component" value="Unassembled WGS sequence"/>
</dbReference>
<feature type="binding site" evidence="12">
    <location>
        <position position="207"/>
    </location>
    <ligand>
        <name>pyruvate</name>
        <dbReference type="ChEBI" id="CHEBI:15361"/>
    </ligand>
</feature>
<keyword evidence="9 12" id="KW-0456">Lyase</keyword>
<evidence type="ECO:0000256" key="6">
    <source>
        <dbReference type="ARBA" id="ARBA00022605"/>
    </source>
</evidence>
<dbReference type="PANTHER" id="PTHR12128:SF66">
    <property type="entry name" value="4-HYDROXY-2-OXOGLUTARATE ALDOLASE, MITOCHONDRIAL"/>
    <property type="match status" value="1"/>
</dbReference>
<evidence type="ECO:0000256" key="11">
    <source>
        <dbReference type="ARBA" id="ARBA00047836"/>
    </source>
</evidence>